<feature type="transmembrane region" description="Helical" evidence="7">
    <location>
        <begin position="127"/>
        <end position="144"/>
    </location>
</feature>
<dbReference type="InterPro" id="IPR050882">
    <property type="entry name" value="Prepilin_peptidase/N-MTase"/>
</dbReference>
<organism evidence="10 11">
    <name type="scientific">Sporolactobacillus shoreicorticis</name>
    <dbReference type="NCBI Taxonomy" id="1923877"/>
    <lineage>
        <taxon>Bacteria</taxon>
        <taxon>Bacillati</taxon>
        <taxon>Bacillota</taxon>
        <taxon>Bacilli</taxon>
        <taxon>Bacillales</taxon>
        <taxon>Sporolactobacillaceae</taxon>
        <taxon>Sporolactobacillus</taxon>
    </lineage>
</organism>
<feature type="domain" description="Prepilin peptidase A24 N-terminal" evidence="9">
    <location>
        <begin position="11"/>
        <end position="93"/>
    </location>
</feature>
<feature type="transmembrane region" description="Helical" evidence="7">
    <location>
        <begin position="224"/>
        <end position="247"/>
    </location>
</feature>
<keyword evidence="10" id="KW-0378">Hydrolase</keyword>
<feature type="transmembrane region" description="Helical" evidence="7">
    <location>
        <begin position="150"/>
        <end position="167"/>
    </location>
</feature>
<keyword evidence="5 7" id="KW-1133">Transmembrane helix</keyword>
<comment type="subcellular location">
    <subcellularLocation>
        <location evidence="1">Cell membrane</location>
        <topology evidence="1">Multi-pass membrane protein</topology>
    </subcellularLocation>
</comment>
<evidence type="ECO:0000256" key="4">
    <source>
        <dbReference type="ARBA" id="ARBA00022692"/>
    </source>
</evidence>
<gene>
    <name evidence="10" type="ORF">ACFSUE_13080</name>
</gene>
<protein>
    <submittedName>
        <fullName evidence="10">Prepilin peptidase</fullName>
        <ecNumber evidence="10">3.4.23.-</ecNumber>
    </submittedName>
</protein>
<evidence type="ECO:0000256" key="1">
    <source>
        <dbReference type="ARBA" id="ARBA00004651"/>
    </source>
</evidence>
<reference evidence="11" key="1">
    <citation type="journal article" date="2019" name="Int. J. Syst. Evol. Microbiol.">
        <title>The Global Catalogue of Microorganisms (GCM) 10K type strain sequencing project: providing services to taxonomists for standard genome sequencing and annotation.</title>
        <authorList>
            <consortium name="The Broad Institute Genomics Platform"/>
            <consortium name="The Broad Institute Genome Sequencing Center for Infectious Disease"/>
            <person name="Wu L."/>
            <person name="Ma J."/>
        </authorList>
    </citation>
    <scope>NUCLEOTIDE SEQUENCE [LARGE SCALE GENOMIC DNA]</scope>
    <source>
        <strain evidence="11">TISTR 2466</strain>
    </source>
</reference>
<dbReference type="Gene3D" id="1.20.120.1220">
    <property type="match status" value="1"/>
</dbReference>
<dbReference type="InterPro" id="IPR000045">
    <property type="entry name" value="Prepilin_IV_endopep_pep"/>
</dbReference>
<evidence type="ECO:0000256" key="2">
    <source>
        <dbReference type="ARBA" id="ARBA00005801"/>
    </source>
</evidence>
<comment type="caution">
    <text evidence="10">The sequence shown here is derived from an EMBL/GenBank/DDBJ whole genome shotgun (WGS) entry which is preliminary data.</text>
</comment>
<sequence length="251" mass="27845">MYSYIVLYSFLLGITLGSFYNVIGLRVPAGQSIIMPPSHCPSCGRRLTILDLIPVFSYIFLGGKCRTCHSKISLLYPIIEAGTGFLFLFSFLRATSIEEMLCGWLLVSLLMIMLVSDLEYMLIPDKILMFFLILFTIFRIIYHTNPWWDALAGMATGFALLALIALISHGGMGGGDVKLFAVMGLLVGMKLVILGFFLSAFFGAIIGIGGLILGFIKHRQPVPFVPFIVLGMLTSFFFGDRLIAFYLNLTF</sequence>
<dbReference type="RefSeq" id="WP_253062258.1">
    <property type="nucleotide sequence ID" value="NZ_JAMXWM010000012.1"/>
</dbReference>
<name>A0ABW5S7P0_9BACL</name>
<evidence type="ECO:0000256" key="7">
    <source>
        <dbReference type="SAM" id="Phobius"/>
    </source>
</evidence>
<dbReference type="EMBL" id="JBHUMQ010000027">
    <property type="protein sequence ID" value="MFD2694550.1"/>
    <property type="molecule type" value="Genomic_DNA"/>
</dbReference>
<dbReference type="GO" id="GO:0016787">
    <property type="term" value="F:hydrolase activity"/>
    <property type="evidence" value="ECO:0007669"/>
    <property type="project" value="UniProtKB-KW"/>
</dbReference>
<dbReference type="Proteomes" id="UP001597399">
    <property type="component" value="Unassembled WGS sequence"/>
</dbReference>
<feature type="transmembrane region" description="Helical" evidence="7">
    <location>
        <begin position="179"/>
        <end position="212"/>
    </location>
</feature>
<comment type="similarity">
    <text evidence="2">Belongs to the peptidase A24 family.</text>
</comment>
<dbReference type="Pfam" id="PF06750">
    <property type="entry name" value="A24_N_bact"/>
    <property type="match status" value="1"/>
</dbReference>
<evidence type="ECO:0000256" key="6">
    <source>
        <dbReference type="ARBA" id="ARBA00023136"/>
    </source>
</evidence>
<feature type="transmembrane region" description="Helical" evidence="7">
    <location>
        <begin position="6"/>
        <end position="25"/>
    </location>
</feature>
<dbReference type="PANTHER" id="PTHR30487">
    <property type="entry name" value="TYPE 4 PREPILIN-LIKE PROTEINS LEADER PEPTIDE-PROCESSING ENZYME"/>
    <property type="match status" value="1"/>
</dbReference>
<evidence type="ECO:0000256" key="5">
    <source>
        <dbReference type="ARBA" id="ARBA00022989"/>
    </source>
</evidence>
<proteinExistence type="inferred from homology"/>
<evidence type="ECO:0000313" key="11">
    <source>
        <dbReference type="Proteomes" id="UP001597399"/>
    </source>
</evidence>
<dbReference type="EC" id="3.4.23.-" evidence="10"/>
<feature type="transmembrane region" description="Helical" evidence="7">
    <location>
        <begin position="74"/>
        <end position="91"/>
    </location>
</feature>
<evidence type="ECO:0000259" key="8">
    <source>
        <dbReference type="Pfam" id="PF01478"/>
    </source>
</evidence>
<feature type="transmembrane region" description="Helical" evidence="7">
    <location>
        <begin position="97"/>
        <end position="115"/>
    </location>
</feature>
<dbReference type="Pfam" id="PF01478">
    <property type="entry name" value="Peptidase_A24"/>
    <property type="match status" value="1"/>
</dbReference>
<evidence type="ECO:0000259" key="9">
    <source>
        <dbReference type="Pfam" id="PF06750"/>
    </source>
</evidence>
<keyword evidence="6 7" id="KW-0472">Membrane</keyword>
<feature type="domain" description="Prepilin type IV endopeptidase peptidase" evidence="8">
    <location>
        <begin position="104"/>
        <end position="208"/>
    </location>
</feature>
<evidence type="ECO:0000313" key="10">
    <source>
        <dbReference type="EMBL" id="MFD2694550.1"/>
    </source>
</evidence>
<accession>A0ABW5S7P0</accession>
<dbReference type="PANTHER" id="PTHR30487:SF0">
    <property type="entry name" value="PREPILIN LEADER PEPTIDASE_N-METHYLTRANSFERASE-RELATED"/>
    <property type="match status" value="1"/>
</dbReference>
<keyword evidence="4 7" id="KW-0812">Transmembrane</keyword>
<keyword evidence="11" id="KW-1185">Reference proteome</keyword>
<dbReference type="InterPro" id="IPR010627">
    <property type="entry name" value="Prepilin_pept_A24_N"/>
</dbReference>
<keyword evidence="3" id="KW-1003">Cell membrane</keyword>
<evidence type="ECO:0000256" key="3">
    <source>
        <dbReference type="ARBA" id="ARBA00022475"/>
    </source>
</evidence>